<evidence type="ECO:0000313" key="4">
    <source>
        <dbReference type="Proteomes" id="UP000738126"/>
    </source>
</evidence>
<gene>
    <name evidence="3" type="ORF">CKO13_04535</name>
</gene>
<evidence type="ECO:0000256" key="1">
    <source>
        <dbReference type="SAM" id="Coils"/>
    </source>
</evidence>
<evidence type="ECO:0000313" key="3">
    <source>
        <dbReference type="EMBL" id="MBK1726304.1"/>
    </source>
</evidence>
<comment type="caution">
    <text evidence="3">The sequence shown here is derived from an EMBL/GenBank/DDBJ whole genome shotgun (WGS) entry which is preliminary data.</text>
</comment>
<feature type="coiled-coil region" evidence="1">
    <location>
        <begin position="36"/>
        <end position="63"/>
    </location>
</feature>
<feature type="coiled-coil region" evidence="1">
    <location>
        <begin position="241"/>
        <end position="271"/>
    </location>
</feature>
<dbReference type="Proteomes" id="UP000738126">
    <property type="component" value="Unassembled WGS sequence"/>
</dbReference>
<protein>
    <submittedName>
        <fullName evidence="3">Uncharacterized protein</fullName>
    </submittedName>
</protein>
<feature type="signal peptide" evidence="2">
    <location>
        <begin position="1"/>
        <end position="28"/>
    </location>
</feature>
<accession>A0ABS1E528</accession>
<keyword evidence="1" id="KW-0175">Coiled coil</keyword>
<organism evidence="3 4">
    <name type="scientific">Halorhodospira neutriphila</name>
    <dbReference type="NCBI Taxonomy" id="168379"/>
    <lineage>
        <taxon>Bacteria</taxon>
        <taxon>Pseudomonadati</taxon>
        <taxon>Pseudomonadota</taxon>
        <taxon>Gammaproteobacteria</taxon>
        <taxon>Chromatiales</taxon>
        <taxon>Ectothiorhodospiraceae</taxon>
        <taxon>Halorhodospira</taxon>
    </lineage>
</organism>
<keyword evidence="2" id="KW-0732">Signal</keyword>
<name>A0ABS1E528_9GAMM</name>
<dbReference type="EMBL" id="NRSH01000034">
    <property type="protein sequence ID" value="MBK1726304.1"/>
    <property type="molecule type" value="Genomic_DNA"/>
</dbReference>
<feature type="chain" id="PRO_5046274055" evidence="2">
    <location>
        <begin position="29"/>
        <end position="273"/>
    </location>
</feature>
<reference evidence="3 4" key="1">
    <citation type="journal article" date="2020" name="Microorganisms">
        <title>Osmotic Adaptation and Compatible Solute Biosynthesis of Phototrophic Bacteria as Revealed from Genome Analyses.</title>
        <authorList>
            <person name="Imhoff J.F."/>
            <person name="Rahn T."/>
            <person name="Kunzel S."/>
            <person name="Keller A."/>
            <person name="Neulinger S.C."/>
        </authorList>
    </citation>
    <scope>NUCLEOTIDE SEQUENCE [LARGE SCALE GENOMIC DNA]</scope>
    <source>
        <strain evidence="3 4">DSM 15116</strain>
    </source>
</reference>
<evidence type="ECO:0000256" key="2">
    <source>
        <dbReference type="SAM" id="SignalP"/>
    </source>
</evidence>
<proteinExistence type="predicted"/>
<sequence>MTEMNRRVAAAASIVLLGGTLLPGAAGAHGEAGEHVAEFEAHLEDYQADVETLSAELAELVEGYRAGDGAAQERVDRLIERWKAVEYHGAVEEVATPLYSPIWRRITNLRQAVEDGEEPAVVERRADALRAALHEGLGGVKLRASLKEAGQLGHDDHGHGEAEAADAEATLQRVREQLDEAVAAYGRDELEQARSLVETAYFEGFEGVEGSLIEADAQLVVQLEEAFNVELPGLMVEGAPTEEVEAQVASMKEDLVRCEELLSEADEAESEVF</sequence>
<keyword evidence="4" id="KW-1185">Reference proteome</keyword>
<dbReference type="RefSeq" id="WP_200257310.1">
    <property type="nucleotide sequence ID" value="NZ_NRSH01000034.1"/>
</dbReference>